<comment type="caution">
    <text evidence="2">The sequence shown here is derived from an EMBL/GenBank/DDBJ whole genome shotgun (WGS) entry which is preliminary data.</text>
</comment>
<dbReference type="Pfam" id="PF25137">
    <property type="entry name" value="ADH_Fe_C"/>
    <property type="match status" value="1"/>
</dbReference>
<protein>
    <recommendedName>
        <fullName evidence="1">Fe-containing alcohol dehydrogenase-like C-terminal domain-containing protein</fullName>
    </recommendedName>
</protein>
<feature type="domain" description="Fe-containing alcohol dehydrogenase-like C-terminal" evidence="1">
    <location>
        <begin position="36"/>
        <end position="141"/>
    </location>
</feature>
<dbReference type="OrthoDB" id="339764at2759"/>
<reference evidence="2" key="1">
    <citation type="journal article" date="2020" name="BMC Genomics">
        <title>Correction to: Identification and distribution of gene clusters required for synthesis of sphingolipid metabolism inhibitors in diverse species of the filamentous fungus Fusarium.</title>
        <authorList>
            <person name="Kim H.S."/>
            <person name="Lohmar J.M."/>
            <person name="Busman M."/>
            <person name="Brown D.W."/>
            <person name="Naumann T.A."/>
            <person name="Divon H.H."/>
            <person name="Lysoe E."/>
            <person name="Uhlig S."/>
            <person name="Proctor R.H."/>
        </authorList>
    </citation>
    <scope>NUCLEOTIDE SEQUENCE</scope>
    <source>
        <strain evidence="2">NRRL 45417</strain>
    </source>
</reference>
<name>A0A8H4TLS4_9HYPO</name>
<evidence type="ECO:0000313" key="3">
    <source>
        <dbReference type="Proteomes" id="UP000604273"/>
    </source>
</evidence>
<dbReference type="SUPFAM" id="SSF56796">
    <property type="entry name" value="Dehydroquinate synthase-like"/>
    <property type="match status" value="1"/>
</dbReference>
<dbReference type="InterPro" id="IPR056798">
    <property type="entry name" value="ADH_Fe_C"/>
</dbReference>
<dbReference type="AlphaFoldDB" id="A0A8H4TLS4"/>
<reference evidence="2" key="2">
    <citation type="submission" date="2020-05" db="EMBL/GenBank/DDBJ databases">
        <authorList>
            <person name="Kim H.-S."/>
            <person name="Proctor R.H."/>
            <person name="Brown D.W."/>
        </authorList>
    </citation>
    <scope>NUCLEOTIDE SEQUENCE</scope>
    <source>
        <strain evidence="2">NRRL 45417</strain>
    </source>
</reference>
<gene>
    <name evidence="2" type="ORF">FGADI_972</name>
</gene>
<sequence>MTPMISMLAIFVRPASSKPCAPFHQVYLSAQATRWAISLDLNVSHEETSCILLPAVLDIPLKKNTVKSLFPDKKISEGDVDVGAILGLMIRELEMPQTLKDVGVASEYIPGLAANSLNDVLVNTNASVITKMDEVIDIFEAVAGKWKHS</sequence>
<dbReference type="Proteomes" id="UP000604273">
    <property type="component" value="Unassembled WGS sequence"/>
</dbReference>
<evidence type="ECO:0000259" key="1">
    <source>
        <dbReference type="Pfam" id="PF25137"/>
    </source>
</evidence>
<evidence type="ECO:0000313" key="2">
    <source>
        <dbReference type="EMBL" id="KAF4960325.1"/>
    </source>
</evidence>
<dbReference type="EMBL" id="JABFAI010000024">
    <property type="protein sequence ID" value="KAF4960325.1"/>
    <property type="molecule type" value="Genomic_DNA"/>
</dbReference>
<proteinExistence type="predicted"/>
<keyword evidence="3" id="KW-1185">Reference proteome</keyword>
<dbReference type="Gene3D" id="1.20.1090.10">
    <property type="entry name" value="Dehydroquinate synthase-like - alpha domain"/>
    <property type="match status" value="1"/>
</dbReference>
<accession>A0A8H4TLS4</accession>
<organism evidence="2 3">
    <name type="scientific">Fusarium gaditjirri</name>
    <dbReference type="NCBI Taxonomy" id="282569"/>
    <lineage>
        <taxon>Eukaryota</taxon>
        <taxon>Fungi</taxon>
        <taxon>Dikarya</taxon>
        <taxon>Ascomycota</taxon>
        <taxon>Pezizomycotina</taxon>
        <taxon>Sordariomycetes</taxon>
        <taxon>Hypocreomycetidae</taxon>
        <taxon>Hypocreales</taxon>
        <taxon>Nectriaceae</taxon>
        <taxon>Fusarium</taxon>
        <taxon>Fusarium nisikadoi species complex</taxon>
    </lineage>
</organism>